<proteinExistence type="predicted"/>
<dbReference type="EMBL" id="CACVKT020008622">
    <property type="protein sequence ID" value="CAC5416301.1"/>
    <property type="molecule type" value="Genomic_DNA"/>
</dbReference>
<organism evidence="1 2">
    <name type="scientific">Mytilus coruscus</name>
    <name type="common">Sea mussel</name>
    <dbReference type="NCBI Taxonomy" id="42192"/>
    <lineage>
        <taxon>Eukaryota</taxon>
        <taxon>Metazoa</taxon>
        <taxon>Spiralia</taxon>
        <taxon>Lophotrochozoa</taxon>
        <taxon>Mollusca</taxon>
        <taxon>Bivalvia</taxon>
        <taxon>Autobranchia</taxon>
        <taxon>Pteriomorphia</taxon>
        <taxon>Mytilida</taxon>
        <taxon>Mytiloidea</taxon>
        <taxon>Mytilidae</taxon>
        <taxon>Mytilinae</taxon>
        <taxon>Mytilus</taxon>
    </lineage>
</organism>
<sequence length="261" mass="30124">MISCVEQLTSTSTTHSFKSKNNKWTKKDSFTNVVRWPRGTHYVFILQQSALFSHMEALVDTGWLLGDSGYLRSWLIAPLDNPSTAQEIRFQKDHSNGTRTRSKIVGNNPTIEEDNKGYYYAMMVEKEGCCYYFDVEDIIKRIISSKKSLTTKTFVPIHSIEKCLSSSPFRVIQSLIAGSIIYRIKDFIKFSADRNMPIRKIHSFCFDSGKNVVVKLKLNLRGLKVRNHYSCHSITQEKDQIFLTYVIDTVEKEHIIKKITC</sequence>
<keyword evidence="2" id="KW-1185">Reference proteome</keyword>
<name>A0A6J8EB22_MYTCO</name>
<dbReference type="AlphaFoldDB" id="A0A6J8EB22"/>
<dbReference type="EC" id="3.1.-.-" evidence="1"/>
<reference evidence="1 2" key="1">
    <citation type="submission" date="2020-06" db="EMBL/GenBank/DDBJ databases">
        <authorList>
            <person name="Li R."/>
            <person name="Bekaert M."/>
        </authorList>
    </citation>
    <scope>NUCLEOTIDE SEQUENCE [LARGE SCALE GENOMIC DNA]</scope>
    <source>
        <strain evidence="2">wild</strain>
    </source>
</reference>
<accession>A0A6J8EB22</accession>
<protein>
    <submittedName>
        <fullName evidence="1">HARBI1</fullName>
        <ecNumber evidence="1">3.1.-.-</ecNumber>
    </submittedName>
</protein>
<evidence type="ECO:0000313" key="2">
    <source>
        <dbReference type="Proteomes" id="UP000507470"/>
    </source>
</evidence>
<dbReference type="Proteomes" id="UP000507470">
    <property type="component" value="Unassembled WGS sequence"/>
</dbReference>
<evidence type="ECO:0000313" key="1">
    <source>
        <dbReference type="EMBL" id="CAC5416301.1"/>
    </source>
</evidence>
<dbReference type="GO" id="GO:0016787">
    <property type="term" value="F:hydrolase activity"/>
    <property type="evidence" value="ECO:0007669"/>
    <property type="project" value="UniProtKB-KW"/>
</dbReference>
<gene>
    <name evidence="1" type="ORF">MCOR_48937</name>
</gene>
<keyword evidence="1" id="KW-0378">Hydrolase</keyword>